<dbReference type="Proteomes" id="UP000230423">
    <property type="component" value="Unassembled WGS sequence"/>
</dbReference>
<dbReference type="PANTHER" id="PTHR23021">
    <property type="entry name" value="SERPENTINE RECEPTOR, CLASS T"/>
    <property type="match status" value="1"/>
</dbReference>
<reference evidence="2 3" key="1">
    <citation type="submission" date="2015-09" db="EMBL/GenBank/DDBJ databases">
        <title>Draft genome of the parasitic nematode Teladorsagia circumcincta isolate WARC Sus (inbred).</title>
        <authorList>
            <person name="Mitreva M."/>
        </authorList>
    </citation>
    <scope>NUCLEOTIDE SEQUENCE [LARGE SCALE GENOMIC DNA]</scope>
    <source>
        <strain evidence="2 3">S</strain>
    </source>
</reference>
<dbReference type="SUPFAM" id="SSF81321">
    <property type="entry name" value="Family A G protein-coupled receptor-like"/>
    <property type="match status" value="1"/>
</dbReference>
<keyword evidence="1" id="KW-0812">Transmembrane</keyword>
<evidence type="ECO:0000256" key="1">
    <source>
        <dbReference type="SAM" id="Phobius"/>
    </source>
</evidence>
<keyword evidence="3" id="KW-1185">Reference proteome</keyword>
<proteinExistence type="predicted"/>
<dbReference type="EMBL" id="KZ349936">
    <property type="protein sequence ID" value="PIO64400.1"/>
    <property type="molecule type" value="Genomic_DNA"/>
</dbReference>
<feature type="transmembrane region" description="Helical" evidence="1">
    <location>
        <begin position="31"/>
        <end position="53"/>
    </location>
</feature>
<dbReference type="Pfam" id="PF10321">
    <property type="entry name" value="7TM_GPCR_Srt"/>
    <property type="match status" value="1"/>
</dbReference>
<keyword evidence="1" id="KW-1133">Transmembrane helix</keyword>
<dbReference type="PANTHER" id="PTHR23021:SF11">
    <property type="entry name" value="SERPENTINE RECEPTOR, CLASS T"/>
    <property type="match status" value="1"/>
</dbReference>
<organism evidence="2 3">
    <name type="scientific">Teladorsagia circumcincta</name>
    <name type="common">Brown stomach worm</name>
    <name type="synonym">Ostertagia circumcincta</name>
    <dbReference type="NCBI Taxonomy" id="45464"/>
    <lineage>
        <taxon>Eukaryota</taxon>
        <taxon>Metazoa</taxon>
        <taxon>Ecdysozoa</taxon>
        <taxon>Nematoda</taxon>
        <taxon>Chromadorea</taxon>
        <taxon>Rhabditida</taxon>
        <taxon>Rhabditina</taxon>
        <taxon>Rhabditomorpha</taxon>
        <taxon>Strongyloidea</taxon>
        <taxon>Trichostrongylidae</taxon>
        <taxon>Teladorsagia</taxon>
    </lineage>
</organism>
<protein>
    <recommendedName>
        <fullName evidence="4">7TM GPCR serpentine receptor class x (Srx) domain-containing protein</fullName>
    </recommendedName>
</protein>
<feature type="non-terminal residue" evidence="2">
    <location>
        <position position="1"/>
    </location>
</feature>
<name>A0A2G9U4G6_TELCI</name>
<evidence type="ECO:0008006" key="4">
    <source>
        <dbReference type="Google" id="ProtNLM"/>
    </source>
</evidence>
<sequence length="81" mass="8963">LLLQATVICSSNAIAAILYNIMQFVVVPKAVVIIAHNMWLLSHGIHGVVYMCVNRQIRENVKGIFGCKAKTKVLFTTKSAY</sequence>
<dbReference type="OrthoDB" id="5873245at2759"/>
<dbReference type="InterPro" id="IPR019425">
    <property type="entry name" value="7TM_GPCR_serpentine_rcpt_Srt"/>
</dbReference>
<dbReference type="AlphaFoldDB" id="A0A2G9U4G6"/>
<evidence type="ECO:0000313" key="2">
    <source>
        <dbReference type="EMBL" id="PIO64400.1"/>
    </source>
</evidence>
<evidence type="ECO:0000313" key="3">
    <source>
        <dbReference type="Proteomes" id="UP000230423"/>
    </source>
</evidence>
<gene>
    <name evidence="2" type="ORF">TELCIR_13973</name>
</gene>
<keyword evidence="1" id="KW-0472">Membrane</keyword>
<accession>A0A2G9U4G6</accession>